<feature type="region of interest" description="Disordered" evidence="1">
    <location>
        <begin position="68"/>
        <end position="89"/>
    </location>
</feature>
<evidence type="ECO:0000256" key="1">
    <source>
        <dbReference type="SAM" id="MobiDB-lite"/>
    </source>
</evidence>
<accession>A0A0M8ZWD8</accession>
<name>A0A0M8ZWD8_9HYME</name>
<dbReference type="Proteomes" id="UP000053105">
    <property type="component" value="Unassembled WGS sequence"/>
</dbReference>
<evidence type="ECO:0000313" key="2">
    <source>
        <dbReference type="EMBL" id="KOX70973.1"/>
    </source>
</evidence>
<dbReference type="EMBL" id="KQ435848">
    <property type="protein sequence ID" value="KOX70973.1"/>
    <property type="molecule type" value="Genomic_DNA"/>
</dbReference>
<dbReference type="OrthoDB" id="10432879at2759"/>
<gene>
    <name evidence="2" type="ORF">WN51_03514</name>
</gene>
<organism evidence="2 3">
    <name type="scientific">Melipona quadrifasciata</name>
    <dbReference type="NCBI Taxonomy" id="166423"/>
    <lineage>
        <taxon>Eukaryota</taxon>
        <taxon>Metazoa</taxon>
        <taxon>Ecdysozoa</taxon>
        <taxon>Arthropoda</taxon>
        <taxon>Hexapoda</taxon>
        <taxon>Insecta</taxon>
        <taxon>Pterygota</taxon>
        <taxon>Neoptera</taxon>
        <taxon>Endopterygota</taxon>
        <taxon>Hymenoptera</taxon>
        <taxon>Apocrita</taxon>
        <taxon>Aculeata</taxon>
        <taxon>Apoidea</taxon>
        <taxon>Anthophila</taxon>
        <taxon>Apidae</taxon>
        <taxon>Melipona</taxon>
    </lineage>
</organism>
<reference evidence="2 3" key="1">
    <citation type="submission" date="2015-07" db="EMBL/GenBank/DDBJ databases">
        <title>The genome of Melipona quadrifasciata.</title>
        <authorList>
            <person name="Pan H."/>
            <person name="Kapheim K."/>
        </authorList>
    </citation>
    <scope>NUCLEOTIDE SEQUENCE [LARGE SCALE GENOMIC DNA]</scope>
    <source>
        <strain evidence="2">0111107301</strain>
        <tissue evidence="2">Whole body</tissue>
    </source>
</reference>
<proteinExistence type="predicted"/>
<protein>
    <submittedName>
        <fullName evidence="2">Uncharacterized protein</fullName>
    </submittedName>
</protein>
<sequence length="89" mass="9802">MEDWPGCQDPAQLGQNVERVAPVNVRPTPERDTANNWILAGGTTRSLPRFLRASTVFIIPSALIVANESSETGQRANNNNSCFAMKEWS</sequence>
<feature type="compositionally biased region" description="Polar residues" evidence="1">
    <location>
        <begin position="68"/>
        <end position="82"/>
    </location>
</feature>
<dbReference type="AlphaFoldDB" id="A0A0M8ZWD8"/>
<evidence type="ECO:0000313" key="3">
    <source>
        <dbReference type="Proteomes" id="UP000053105"/>
    </source>
</evidence>
<keyword evidence="3" id="KW-1185">Reference proteome</keyword>